<accession>A0ABU7TY43</accession>
<evidence type="ECO:0000313" key="1">
    <source>
        <dbReference type="EMBL" id="MEE7494859.1"/>
    </source>
</evidence>
<comment type="caution">
    <text evidence="1">The sequence shown here is derived from an EMBL/GenBank/DDBJ whole genome shotgun (WGS) entry which is preliminary data.</text>
</comment>
<keyword evidence="2" id="KW-1185">Reference proteome</keyword>
<sequence length="75" mass="8633">MLEFASPLVSRTVCTFAIQQPQRPAHCILDRAVFPILRRGIYETLKGVVQMLMRRRSHPVSTLAILHYGRNDRSL</sequence>
<dbReference type="Proteomes" id="UP001355206">
    <property type="component" value="Unassembled WGS sequence"/>
</dbReference>
<protein>
    <submittedName>
        <fullName evidence="1">Uncharacterized protein</fullName>
    </submittedName>
</protein>
<proteinExistence type="predicted"/>
<name>A0ABU7TY43_9HYPH</name>
<gene>
    <name evidence="1" type="ORF">MOTC310_32415</name>
</gene>
<dbReference type="EMBL" id="MLCA01000019">
    <property type="protein sequence ID" value="MEE7494859.1"/>
    <property type="molecule type" value="Genomic_DNA"/>
</dbReference>
<evidence type="ECO:0000313" key="2">
    <source>
        <dbReference type="Proteomes" id="UP001355206"/>
    </source>
</evidence>
<reference evidence="1 2" key="1">
    <citation type="journal article" date="2012" name="Genet. Mol. Biol.">
        <title>Analysis of 16S rRNA and mxaF genes revealing insights into Methylobacterium niche-specific plant association.</title>
        <authorList>
            <person name="Dourado M.N."/>
            <person name="Andreote F.D."/>
            <person name="Dini-Andreote F."/>
            <person name="Conti R."/>
            <person name="Araujo J.M."/>
            <person name="Araujo W.L."/>
        </authorList>
    </citation>
    <scope>NUCLEOTIDE SEQUENCE [LARGE SCALE GENOMIC DNA]</scope>
    <source>
        <strain evidence="1 2">TC3-10</strain>
    </source>
</reference>
<organism evidence="1 2">
    <name type="scientific">Methylobacterium oryzae</name>
    <dbReference type="NCBI Taxonomy" id="334852"/>
    <lineage>
        <taxon>Bacteria</taxon>
        <taxon>Pseudomonadati</taxon>
        <taxon>Pseudomonadota</taxon>
        <taxon>Alphaproteobacteria</taxon>
        <taxon>Hyphomicrobiales</taxon>
        <taxon>Methylobacteriaceae</taxon>
        <taxon>Methylobacterium</taxon>
    </lineage>
</organism>